<keyword evidence="7" id="KW-0675">Receptor</keyword>
<keyword evidence="6 11" id="KW-0472">Membrane</keyword>
<evidence type="ECO:0000313" key="13">
    <source>
        <dbReference type="EMBL" id="CAD7243607.1"/>
    </source>
</evidence>
<dbReference type="Pfam" id="PF00001">
    <property type="entry name" value="7tm_1"/>
    <property type="match status" value="1"/>
</dbReference>
<evidence type="ECO:0000256" key="3">
    <source>
        <dbReference type="ARBA" id="ARBA00022692"/>
    </source>
</evidence>
<evidence type="ECO:0000256" key="6">
    <source>
        <dbReference type="ARBA" id="ARBA00023136"/>
    </source>
</evidence>
<dbReference type="EMBL" id="CAJPEV010000464">
    <property type="protein sequence ID" value="CAG0885545.1"/>
    <property type="molecule type" value="Genomic_DNA"/>
</dbReference>
<evidence type="ECO:0000256" key="7">
    <source>
        <dbReference type="ARBA" id="ARBA00023170"/>
    </source>
</evidence>
<keyword evidence="9" id="KW-0716">Sensory transduction</keyword>
<dbReference type="InterPro" id="IPR017452">
    <property type="entry name" value="GPCR_Rhodpsn_7TM"/>
</dbReference>
<dbReference type="GO" id="GO:0016020">
    <property type="term" value="C:membrane"/>
    <property type="evidence" value="ECO:0007669"/>
    <property type="project" value="UniProtKB-SubCell"/>
</dbReference>
<name>A0A7R8X414_9CRUS</name>
<evidence type="ECO:0000256" key="8">
    <source>
        <dbReference type="ARBA" id="ARBA00023224"/>
    </source>
</evidence>
<dbReference type="PANTHER" id="PTHR24240">
    <property type="entry name" value="OPSIN"/>
    <property type="match status" value="1"/>
</dbReference>
<evidence type="ECO:0000256" key="5">
    <source>
        <dbReference type="ARBA" id="ARBA00023040"/>
    </source>
</evidence>
<keyword evidence="5" id="KW-0297">G-protein coupled receptor</keyword>
<keyword evidence="14" id="KW-1185">Reference proteome</keyword>
<dbReference type="GO" id="GO:0007601">
    <property type="term" value="P:visual perception"/>
    <property type="evidence" value="ECO:0007669"/>
    <property type="project" value="UniProtKB-KW"/>
</dbReference>
<dbReference type="EMBL" id="LR899981">
    <property type="protein sequence ID" value="CAD7243607.1"/>
    <property type="molecule type" value="Genomic_DNA"/>
</dbReference>
<evidence type="ECO:0000256" key="4">
    <source>
        <dbReference type="ARBA" id="ARBA00022989"/>
    </source>
</evidence>
<feature type="transmembrane region" description="Helical" evidence="11">
    <location>
        <begin position="32"/>
        <end position="58"/>
    </location>
</feature>
<evidence type="ECO:0000256" key="10">
    <source>
        <dbReference type="SAM" id="MobiDB-lite"/>
    </source>
</evidence>
<protein>
    <recommendedName>
        <fullName evidence="12">G-protein coupled receptors family 1 profile domain-containing protein</fullName>
    </recommendedName>
</protein>
<keyword evidence="3 11" id="KW-0812">Transmembrane</keyword>
<evidence type="ECO:0000256" key="9">
    <source>
        <dbReference type="ARBA" id="ARBA00023305"/>
    </source>
</evidence>
<comment type="subcellular location">
    <subcellularLocation>
        <location evidence="1">Membrane</location>
        <topology evidence="1">Multi-pass membrane protein</topology>
    </subcellularLocation>
</comment>
<dbReference type="AlphaFoldDB" id="A0A7R8X414"/>
<dbReference type="SUPFAM" id="SSF81321">
    <property type="entry name" value="Family A G protein-coupled receptor-like"/>
    <property type="match status" value="1"/>
</dbReference>
<feature type="region of interest" description="Disordered" evidence="10">
    <location>
        <begin position="1"/>
        <end position="26"/>
    </location>
</feature>
<feature type="compositionally biased region" description="Gly residues" evidence="10">
    <location>
        <begin position="17"/>
        <end position="26"/>
    </location>
</feature>
<sequence length="187" mass="19869">MLDDEKGNKLAPVSAGSRGGAGRGGAGRGSHVISASIFCCLIPGGIMVYCYVSLLCSIKTATKRVQSASVLKKAASREKSLTAVVVALCLGYWLAWLPYTCVSLITAFGGKSSLDPKATVIPVIMAKSSFAVNPMLYALIRLPITSVPVPYLLLHFPETADSPGRLGMIFRKTMHIVVIVFLELDHA</sequence>
<evidence type="ECO:0000313" key="14">
    <source>
        <dbReference type="Proteomes" id="UP000677054"/>
    </source>
</evidence>
<feature type="domain" description="G-protein coupled receptors family 1 profile" evidence="12">
    <location>
        <begin position="32"/>
        <end position="137"/>
    </location>
</feature>
<dbReference type="PROSITE" id="PS50262">
    <property type="entry name" value="G_PROTEIN_RECEP_F1_2"/>
    <property type="match status" value="1"/>
</dbReference>
<accession>A0A7R8X414</accession>
<proteinExistence type="inferred from homology"/>
<dbReference type="PRINTS" id="PR00237">
    <property type="entry name" value="GPCRRHODOPSN"/>
</dbReference>
<dbReference type="InterPro" id="IPR050125">
    <property type="entry name" value="GPCR_opsins"/>
</dbReference>
<evidence type="ECO:0000256" key="11">
    <source>
        <dbReference type="SAM" id="Phobius"/>
    </source>
</evidence>
<gene>
    <name evidence="13" type="ORF">DSTB1V02_LOCUS3523</name>
</gene>
<evidence type="ECO:0000259" key="12">
    <source>
        <dbReference type="PROSITE" id="PS50262"/>
    </source>
</evidence>
<keyword evidence="9" id="KW-0844">Vision</keyword>
<reference evidence="13" key="1">
    <citation type="submission" date="2020-11" db="EMBL/GenBank/DDBJ databases">
        <authorList>
            <person name="Tran Van P."/>
        </authorList>
    </citation>
    <scope>NUCLEOTIDE SEQUENCE</scope>
</reference>
<comment type="similarity">
    <text evidence="2">Belongs to the G-protein coupled receptor 1 family.</text>
</comment>
<dbReference type="Proteomes" id="UP000677054">
    <property type="component" value="Unassembled WGS sequence"/>
</dbReference>
<dbReference type="Gene3D" id="1.20.1070.10">
    <property type="entry name" value="Rhodopsin 7-helix transmembrane proteins"/>
    <property type="match status" value="1"/>
</dbReference>
<feature type="transmembrane region" description="Helical" evidence="11">
    <location>
        <begin position="119"/>
        <end position="140"/>
    </location>
</feature>
<evidence type="ECO:0000256" key="2">
    <source>
        <dbReference type="ARBA" id="ARBA00010663"/>
    </source>
</evidence>
<keyword evidence="8" id="KW-0807">Transducer</keyword>
<evidence type="ECO:0000256" key="1">
    <source>
        <dbReference type="ARBA" id="ARBA00004141"/>
    </source>
</evidence>
<dbReference type="InterPro" id="IPR000276">
    <property type="entry name" value="GPCR_Rhodpsn"/>
</dbReference>
<keyword evidence="4 11" id="KW-1133">Transmembrane helix</keyword>
<dbReference type="OrthoDB" id="2105199at2759"/>
<dbReference type="GO" id="GO:0004930">
    <property type="term" value="F:G protein-coupled receptor activity"/>
    <property type="evidence" value="ECO:0007669"/>
    <property type="project" value="UniProtKB-KW"/>
</dbReference>
<organism evidence="13">
    <name type="scientific">Darwinula stevensoni</name>
    <dbReference type="NCBI Taxonomy" id="69355"/>
    <lineage>
        <taxon>Eukaryota</taxon>
        <taxon>Metazoa</taxon>
        <taxon>Ecdysozoa</taxon>
        <taxon>Arthropoda</taxon>
        <taxon>Crustacea</taxon>
        <taxon>Oligostraca</taxon>
        <taxon>Ostracoda</taxon>
        <taxon>Podocopa</taxon>
        <taxon>Podocopida</taxon>
        <taxon>Darwinulocopina</taxon>
        <taxon>Darwinuloidea</taxon>
        <taxon>Darwinulidae</taxon>
        <taxon>Darwinula</taxon>
    </lineage>
</organism>
<feature type="transmembrane region" description="Helical" evidence="11">
    <location>
        <begin position="79"/>
        <end position="99"/>
    </location>
</feature>